<dbReference type="SMART" id="SM00062">
    <property type="entry name" value="PBPb"/>
    <property type="match status" value="1"/>
</dbReference>
<proteinExistence type="predicted"/>
<keyword evidence="1" id="KW-0732">Signal</keyword>
<evidence type="ECO:0000313" key="3">
    <source>
        <dbReference type="EMBL" id="QLI81264.1"/>
    </source>
</evidence>
<dbReference type="SUPFAM" id="SSF53850">
    <property type="entry name" value="Periplasmic binding protein-like II"/>
    <property type="match status" value="1"/>
</dbReference>
<keyword evidence="4" id="KW-1185">Reference proteome</keyword>
<accession>A0A7D5ZDR0</accession>
<protein>
    <submittedName>
        <fullName evidence="3">Transporter substrate-binding domain-containing protein</fullName>
    </submittedName>
</protein>
<evidence type="ECO:0000259" key="2">
    <source>
        <dbReference type="SMART" id="SM00062"/>
    </source>
</evidence>
<dbReference type="PANTHER" id="PTHR38834">
    <property type="entry name" value="PERIPLASMIC SUBSTRATE BINDING PROTEIN FAMILY 3"/>
    <property type="match status" value="1"/>
</dbReference>
<dbReference type="AlphaFoldDB" id="A0A7D5ZDR0"/>
<feature type="signal peptide" evidence="1">
    <location>
        <begin position="1"/>
        <end position="17"/>
    </location>
</feature>
<sequence length="245" mass="27814">MLVRWLLLLALSSPLLAADFHAYTEELPPLNYLAEQQPQGFSVELLQLLAKQAGVSISIEVLPWARAVEYADKDPHGILFTITRTPERENRYLWLGPISDRKIILLRLANRGDIKLSNLDDARQYVIGATRESASAKKLQQSGFVIEKSLDLAPNDQINLRKLMAGRNDMIAILDWAAAWQAKSIGANLNQFTQALILDNSLDYYFALNRNADPELVRRLNQAFSTLQKSGQLDKLRQRYFHQDP</sequence>
<dbReference type="KEGG" id="cfon:HZU75_06850"/>
<dbReference type="PANTHER" id="PTHR38834:SF3">
    <property type="entry name" value="SOLUTE-BINDING PROTEIN FAMILY 3_N-TERMINAL DOMAIN-CONTAINING PROTEIN"/>
    <property type="match status" value="1"/>
</dbReference>
<evidence type="ECO:0000313" key="4">
    <source>
        <dbReference type="Proteomes" id="UP000510822"/>
    </source>
</evidence>
<evidence type="ECO:0000256" key="1">
    <source>
        <dbReference type="SAM" id="SignalP"/>
    </source>
</evidence>
<feature type="chain" id="PRO_5028998831" evidence="1">
    <location>
        <begin position="18"/>
        <end position="245"/>
    </location>
</feature>
<dbReference type="Proteomes" id="UP000510822">
    <property type="component" value="Chromosome"/>
</dbReference>
<organism evidence="3 4">
    <name type="scientific">Chitinibacter fontanus</name>
    <dbReference type="NCBI Taxonomy" id="1737446"/>
    <lineage>
        <taxon>Bacteria</taxon>
        <taxon>Pseudomonadati</taxon>
        <taxon>Pseudomonadota</taxon>
        <taxon>Betaproteobacteria</taxon>
        <taxon>Neisseriales</taxon>
        <taxon>Chitinibacteraceae</taxon>
        <taxon>Chitinibacter</taxon>
    </lineage>
</organism>
<gene>
    <name evidence="3" type="ORF">HZU75_06850</name>
</gene>
<dbReference type="RefSeq" id="WP_180308391.1">
    <property type="nucleotide sequence ID" value="NZ_CP058952.1"/>
</dbReference>
<dbReference type="Gene3D" id="3.40.190.10">
    <property type="entry name" value="Periplasmic binding protein-like II"/>
    <property type="match status" value="2"/>
</dbReference>
<dbReference type="Pfam" id="PF00497">
    <property type="entry name" value="SBP_bac_3"/>
    <property type="match status" value="1"/>
</dbReference>
<dbReference type="EMBL" id="CP058952">
    <property type="protein sequence ID" value="QLI81264.1"/>
    <property type="molecule type" value="Genomic_DNA"/>
</dbReference>
<feature type="domain" description="Solute-binding protein family 3/N-terminal" evidence="2">
    <location>
        <begin position="19"/>
        <end position="244"/>
    </location>
</feature>
<name>A0A7D5ZDR0_9NEIS</name>
<dbReference type="InterPro" id="IPR001638">
    <property type="entry name" value="Solute-binding_3/MltF_N"/>
</dbReference>
<reference evidence="3 4" key="1">
    <citation type="journal article" date="2016" name="Int. J. Syst. Evol. Microbiol.">
        <title>Chitinibacter fontanus sp. nov., isolated from a spring.</title>
        <authorList>
            <person name="Sheu S.Y."/>
            <person name="Li Y.S."/>
            <person name="Young C.C."/>
            <person name="Chen W.M."/>
        </authorList>
    </citation>
    <scope>NUCLEOTIDE SEQUENCE [LARGE SCALE GENOMIC DNA]</scope>
    <source>
        <strain evidence="3 4">STM-7</strain>
    </source>
</reference>